<dbReference type="PROSITE" id="PS50263">
    <property type="entry name" value="CN_HYDROLASE"/>
    <property type="match status" value="1"/>
</dbReference>
<dbReference type="KEGG" id="fat:DVK85_07130"/>
<dbReference type="InterPro" id="IPR052737">
    <property type="entry name" value="Omega-amidase_YafV"/>
</dbReference>
<dbReference type="Pfam" id="PF00795">
    <property type="entry name" value="CN_hydrolase"/>
    <property type="match status" value="1"/>
</dbReference>
<evidence type="ECO:0000313" key="7">
    <source>
        <dbReference type="EMBL" id="AXG74029.1"/>
    </source>
</evidence>
<feature type="domain" description="CN hydrolase" evidence="6">
    <location>
        <begin position="1"/>
        <end position="231"/>
    </location>
</feature>
<dbReference type="RefSeq" id="WP_114677787.1">
    <property type="nucleotide sequence ID" value="NZ_CP031188.1"/>
</dbReference>
<evidence type="ECO:0000313" key="8">
    <source>
        <dbReference type="Proteomes" id="UP000253951"/>
    </source>
</evidence>
<keyword evidence="2 7" id="KW-0378">Hydrolase</keyword>
<comment type="similarity">
    <text evidence="1">Belongs to the carbon-nitrogen hydrolase superfamily. NIT1/NIT2 family.</text>
</comment>
<dbReference type="InterPro" id="IPR003010">
    <property type="entry name" value="C-N_Hydrolase"/>
</dbReference>
<dbReference type="CDD" id="cd07575">
    <property type="entry name" value="Xc-1258_like"/>
    <property type="match status" value="1"/>
</dbReference>
<evidence type="ECO:0000259" key="6">
    <source>
        <dbReference type="PROSITE" id="PS50263"/>
    </source>
</evidence>
<dbReference type="PANTHER" id="PTHR47799:SF1">
    <property type="entry name" value="OMEGA-AMIDASE YAFV"/>
    <property type="match status" value="1"/>
</dbReference>
<sequence length="254" mass="29272">MKISLIQTPLTWENHKANRDNFTERINSIEATDLIVLPEMFTTGFTMQPEGVAEKMEGESVVWMQEMAKAKDCAITGSLVITEDGKYYNRLFFVYPDGSYKTYDKRHLFTLAGEEKYYTAGSDRLVLEYRGWKICPLVCYDLRFPIFSRNTEDFDLLLYVANWPQVRIQAWDALLKARAIENMCYIAGVNRIGQDNNGHNYSGHSQVIGGLGDYVVEPFGYEDVFTVELDKTALHKTRKKFGFLNDRDSFTLLD</sequence>
<dbReference type="GO" id="GO:0106008">
    <property type="term" value="F:2-oxoglutaramate amidase activity"/>
    <property type="evidence" value="ECO:0007669"/>
    <property type="project" value="TreeGrafter"/>
</dbReference>
<accession>A0A345HBR9</accession>
<dbReference type="GO" id="GO:0050152">
    <property type="term" value="F:omega-amidase activity"/>
    <property type="evidence" value="ECO:0007669"/>
    <property type="project" value="UniProtKB-EC"/>
</dbReference>
<evidence type="ECO:0000256" key="5">
    <source>
        <dbReference type="ARBA" id="ARBA00072139"/>
    </source>
</evidence>
<keyword evidence="8" id="KW-1185">Reference proteome</keyword>
<evidence type="ECO:0000256" key="3">
    <source>
        <dbReference type="ARBA" id="ARBA00039118"/>
    </source>
</evidence>
<dbReference type="Gene3D" id="3.60.110.10">
    <property type="entry name" value="Carbon-nitrogen hydrolase"/>
    <property type="match status" value="1"/>
</dbReference>
<protein>
    <recommendedName>
        <fullName evidence="5">Omega-amidase YafV</fullName>
        <ecNumber evidence="3">3.5.1.3</ecNumber>
    </recommendedName>
</protein>
<dbReference type="EC" id="3.5.1.3" evidence="3"/>
<dbReference type="FunFam" id="3.60.110.10:FF:000004">
    <property type="entry name" value="Carbon-nitrogen hydrolase"/>
    <property type="match status" value="1"/>
</dbReference>
<reference evidence="7 8" key="1">
    <citation type="submission" date="2018-07" db="EMBL/GenBank/DDBJ databases">
        <title>Complete genome sequence of Flavobacterium arcticum type strain SM1502T.</title>
        <authorList>
            <person name="Li Y."/>
            <person name="Li D.-D."/>
        </authorList>
    </citation>
    <scope>NUCLEOTIDE SEQUENCE [LARGE SCALE GENOMIC DNA]</scope>
    <source>
        <strain evidence="7 8">SM1502</strain>
    </source>
</reference>
<dbReference type="InterPro" id="IPR036526">
    <property type="entry name" value="C-N_Hydrolase_sf"/>
</dbReference>
<dbReference type="SUPFAM" id="SSF56317">
    <property type="entry name" value="Carbon-nitrogen hydrolase"/>
    <property type="match status" value="1"/>
</dbReference>
<dbReference type="AlphaFoldDB" id="A0A345HBR9"/>
<evidence type="ECO:0000256" key="1">
    <source>
        <dbReference type="ARBA" id="ARBA00010613"/>
    </source>
</evidence>
<name>A0A345HBR9_9FLAO</name>
<dbReference type="PANTHER" id="PTHR47799">
    <property type="entry name" value="OMEGA-AMIDASE YAFV"/>
    <property type="match status" value="1"/>
</dbReference>
<dbReference type="EMBL" id="CP031188">
    <property type="protein sequence ID" value="AXG74029.1"/>
    <property type="molecule type" value="Genomic_DNA"/>
</dbReference>
<evidence type="ECO:0000256" key="4">
    <source>
        <dbReference type="ARBA" id="ARBA00052904"/>
    </source>
</evidence>
<organism evidence="7 8">
    <name type="scientific">Flavobacterium arcticum</name>
    <dbReference type="NCBI Taxonomy" id="1784713"/>
    <lineage>
        <taxon>Bacteria</taxon>
        <taxon>Pseudomonadati</taxon>
        <taxon>Bacteroidota</taxon>
        <taxon>Flavobacteriia</taxon>
        <taxon>Flavobacteriales</taxon>
        <taxon>Flavobacteriaceae</taxon>
        <taxon>Flavobacterium</taxon>
    </lineage>
</organism>
<dbReference type="NCBIfam" id="NF007757">
    <property type="entry name" value="PRK10438.1"/>
    <property type="match status" value="1"/>
</dbReference>
<gene>
    <name evidence="7" type="ORF">DVK85_07130</name>
</gene>
<dbReference type="Proteomes" id="UP000253951">
    <property type="component" value="Chromosome"/>
</dbReference>
<proteinExistence type="inferred from homology"/>
<evidence type="ECO:0000256" key="2">
    <source>
        <dbReference type="ARBA" id="ARBA00022801"/>
    </source>
</evidence>
<dbReference type="OrthoDB" id="9811121at2"/>
<comment type="catalytic activity">
    <reaction evidence="4">
        <text>a monoamide of a dicarboxylate + H2O = a dicarboxylate + NH4(+)</text>
        <dbReference type="Rhea" id="RHEA:11716"/>
        <dbReference type="ChEBI" id="CHEBI:15377"/>
        <dbReference type="ChEBI" id="CHEBI:28938"/>
        <dbReference type="ChEBI" id="CHEBI:28965"/>
        <dbReference type="ChEBI" id="CHEBI:77450"/>
        <dbReference type="EC" id="3.5.1.3"/>
    </reaction>
</comment>